<proteinExistence type="predicted"/>
<name>D1AIS5_SEBTE</name>
<feature type="signal peptide" evidence="1">
    <location>
        <begin position="1"/>
        <end position="19"/>
    </location>
</feature>
<dbReference type="KEGG" id="str:Sterm_1801"/>
<evidence type="ECO:0000313" key="3">
    <source>
        <dbReference type="Proteomes" id="UP000000845"/>
    </source>
</evidence>
<gene>
    <name evidence="2" type="ordered locus">Sterm_1801</name>
</gene>
<dbReference type="Proteomes" id="UP000000845">
    <property type="component" value="Chromosome"/>
</dbReference>
<organism evidence="2 3">
    <name type="scientific">Sebaldella termitidis (strain ATCC 33386 / NCTC 11300)</name>
    <dbReference type="NCBI Taxonomy" id="526218"/>
    <lineage>
        <taxon>Bacteria</taxon>
        <taxon>Fusobacteriati</taxon>
        <taxon>Fusobacteriota</taxon>
        <taxon>Fusobacteriia</taxon>
        <taxon>Fusobacteriales</taxon>
        <taxon>Leptotrichiaceae</taxon>
        <taxon>Sebaldella</taxon>
    </lineage>
</organism>
<dbReference type="HOGENOM" id="CLU_2901699_0_0_0"/>
<dbReference type="EMBL" id="CP001739">
    <property type="protein sequence ID" value="ACZ08659.1"/>
    <property type="molecule type" value="Genomic_DNA"/>
</dbReference>
<evidence type="ECO:0000313" key="2">
    <source>
        <dbReference type="EMBL" id="ACZ08659.1"/>
    </source>
</evidence>
<evidence type="ECO:0000256" key="1">
    <source>
        <dbReference type="SAM" id="SignalP"/>
    </source>
</evidence>
<reference evidence="3" key="1">
    <citation type="submission" date="2009-09" db="EMBL/GenBank/DDBJ databases">
        <title>The complete chromosome of Sebaldella termitidis ATCC 33386.</title>
        <authorList>
            <consortium name="US DOE Joint Genome Institute (JGI-PGF)"/>
            <person name="Lucas S."/>
            <person name="Copeland A."/>
            <person name="Lapidus A."/>
            <person name="Glavina del Rio T."/>
            <person name="Dalin E."/>
            <person name="Tice H."/>
            <person name="Bruce D."/>
            <person name="Goodwin L."/>
            <person name="Pitluck S."/>
            <person name="Kyrpides N."/>
            <person name="Mavromatis K."/>
            <person name="Ivanova N."/>
            <person name="Mikhailova N."/>
            <person name="Sims D."/>
            <person name="Meincke L."/>
            <person name="Brettin T."/>
            <person name="Detter J.C."/>
            <person name="Han C."/>
            <person name="Larimer F."/>
            <person name="Land M."/>
            <person name="Hauser L."/>
            <person name="Markowitz V."/>
            <person name="Cheng J.F."/>
            <person name="Hugenholtz P."/>
            <person name="Woyke T."/>
            <person name="Wu D."/>
            <person name="Eisen J.A."/>
        </authorList>
    </citation>
    <scope>NUCLEOTIDE SEQUENCE [LARGE SCALE GENOMIC DNA]</scope>
    <source>
        <strain evidence="3">ATCC 33386 / NCTC 11300</strain>
    </source>
</reference>
<feature type="chain" id="PRO_5003019720" evidence="1">
    <location>
        <begin position="20"/>
        <end position="62"/>
    </location>
</feature>
<dbReference type="RefSeq" id="WP_012861253.1">
    <property type="nucleotide sequence ID" value="NC_013517.1"/>
</dbReference>
<dbReference type="STRING" id="526218.Sterm_1801"/>
<sequence length="62" mass="7191">MKKGLLVLAAVTVSLICYGAGSRDTGIQRKKDALERKYQKCMRYSRYKENCQKYQDIKNSIK</sequence>
<reference evidence="2 3" key="2">
    <citation type="journal article" date="2010" name="Stand. Genomic Sci.">
        <title>Complete genome sequence of Sebaldella termitidis type strain (NCTC 11300).</title>
        <authorList>
            <person name="Harmon-Smith M."/>
            <person name="Celia L."/>
            <person name="Chertkov O."/>
            <person name="Lapidus A."/>
            <person name="Copeland A."/>
            <person name="Glavina Del Rio T."/>
            <person name="Nolan M."/>
            <person name="Lucas S."/>
            <person name="Tice H."/>
            <person name="Cheng J.F."/>
            <person name="Han C."/>
            <person name="Detter J.C."/>
            <person name="Bruce D."/>
            <person name="Goodwin L."/>
            <person name="Pitluck S."/>
            <person name="Pati A."/>
            <person name="Liolios K."/>
            <person name="Ivanova N."/>
            <person name="Mavromatis K."/>
            <person name="Mikhailova N."/>
            <person name="Chen A."/>
            <person name="Palaniappan K."/>
            <person name="Land M."/>
            <person name="Hauser L."/>
            <person name="Chang Y.J."/>
            <person name="Jeffries C.D."/>
            <person name="Brettin T."/>
            <person name="Goker M."/>
            <person name="Beck B."/>
            <person name="Bristow J."/>
            <person name="Eisen J.A."/>
            <person name="Markowitz V."/>
            <person name="Hugenholtz P."/>
            <person name="Kyrpides N.C."/>
            <person name="Klenk H.P."/>
            <person name="Chen F."/>
        </authorList>
    </citation>
    <scope>NUCLEOTIDE SEQUENCE [LARGE SCALE GENOMIC DNA]</scope>
    <source>
        <strain evidence="3">ATCC 33386 / NCTC 11300</strain>
    </source>
</reference>
<keyword evidence="1" id="KW-0732">Signal</keyword>
<keyword evidence="3" id="KW-1185">Reference proteome</keyword>
<protein>
    <submittedName>
        <fullName evidence="2">Uncharacterized protein</fullName>
    </submittedName>
</protein>
<accession>D1AIS5</accession>
<dbReference type="AlphaFoldDB" id="D1AIS5"/>